<feature type="modified residue" description="N6-(pyridoxal phosphate)lysine" evidence="7">
    <location>
        <position position="122"/>
    </location>
</feature>
<dbReference type="GO" id="GO:0003941">
    <property type="term" value="F:L-serine ammonia-lyase activity"/>
    <property type="evidence" value="ECO:0007669"/>
    <property type="project" value="TreeGrafter"/>
</dbReference>
<dbReference type="InterPro" id="IPR036230">
    <property type="entry name" value="LeuA_allosteric_dom_sf"/>
</dbReference>
<evidence type="ECO:0000256" key="1">
    <source>
        <dbReference type="ARBA" id="ARBA00001933"/>
    </source>
</evidence>
<evidence type="ECO:0000313" key="10">
    <source>
        <dbReference type="Proteomes" id="UP000177704"/>
    </source>
</evidence>
<evidence type="ECO:0000256" key="7">
    <source>
        <dbReference type="PIRSR" id="PIRSR604450-51"/>
    </source>
</evidence>
<dbReference type="NCBIfam" id="TIGR00260">
    <property type="entry name" value="thrC"/>
    <property type="match status" value="1"/>
</dbReference>
<comment type="caution">
    <text evidence="9">The sequence shown here is derived from an EMBL/GenBank/DDBJ whole genome shotgun (WGS) entry which is preliminary data.</text>
</comment>
<gene>
    <name evidence="9" type="ORF">A3B36_00315</name>
</gene>
<dbReference type="GO" id="GO:0009098">
    <property type="term" value="P:L-leucine biosynthetic process"/>
    <property type="evidence" value="ECO:0007669"/>
    <property type="project" value="InterPro"/>
</dbReference>
<dbReference type="InterPro" id="IPR036052">
    <property type="entry name" value="TrpB-like_PALP_sf"/>
</dbReference>
<dbReference type="Gene3D" id="3.40.50.1100">
    <property type="match status" value="2"/>
</dbReference>
<comment type="similarity">
    <text evidence="2">Belongs to the threonine synthase family.</text>
</comment>
<evidence type="ECO:0000256" key="3">
    <source>
        <dbReference type="ARBA" id="ARBA00022679"/>
    </source>
</evidence>
<dbReference type="AlphaFoldDB" id="A0A1F7V2S9"/>
<dbReference type="GO" id="GO:0004794">
    <property type="term" value="F:threonine deaminase activity"/>
    <property type="evidence" value="ECO:0007669"/>
    <property type="project" value="TreeGrafter"/>
</dbReference>
<keyword evidence="3" id="KW-0808">Transferase</keyword>
<dbReference type="EC" id="4.2.3.1" evidence="6"/>
<dbReference type="GO" id="GO:0009097">
    <property type="term" value="P:isoleucine biosynthetic process"/>
    <property type="evidence" value="ECO:0007669"/>
    <property type="project" value="TreeGrafter"/>
</dbReference>
<dbReference type="InterPro" id="IPR050147">
    <property type="entry name" value="Ser/Thr_Dehydratase"/>
</dbReference>
<dbReference type="Gene3D" id="3.30.160.270">
    <property type="match status" value="1"/>
</dbReference>
<comment type="cofactor">
    <cofactor evidence="1 7">
        <name>pyridoxal 5'-phosphate</name>
        <dbReference type="ChEBI" id="CHEBI:597326"/>
    </cofactor>
</comment>
<dbReference type="PANTHER" id="PTHR48078">
    <property type="entry name" value="THREONINE DEHYDRATASE, MITOCHONDRIAL-RELATED"/>
    <property type="match status" value="1"/>
</dbReference>
<evidence type="ECO:0000256" key="5">
    <source>
        <dbReference type="ARBA" id="ARBA00023239"/>
    </source>
</evidence>
<dbReference type="InterPro" id="IPR001926">
    <property type="entry name" value="TrpB-like_PALP"/>
</dbReference>
<reference evidence="9 10" key="1">
    <citation type="journal article" date="2016" name="Nat. Commun.">
        <title>Thousands of microbial genomes shed light on interconnected biogeochemical processes in an aquifer system.</title>
        <authorList>
            <person name="Anantharaman K."/>
            <person name="Brown C.T."/>
            <person name="Hug L.A."/>
            <person name="Sharon I."/>
            <person name="Castelle C.J."/>
            <person name="Probst A.J."/>
            <person name="Thomas B.C."/>
            <person name="Singh A."/>
            <person name="Wilkins M.J."/>
            <person name="Karaoz U."/>
            <person name="Brodie E.L."/>
            <person name="Williams K.H."/>
            <person name="Hubbard S.S."/>
            <person name="Banfield J.F."/>
        </authorList>
    </citation>
    <scope>NUCLEOTIDE SEQUENCE [LARGE SCALE GENOMIC DNA]</scope>
</reference>
<name>A0A1F7V2S9_9BACT</name>
<dbReference type="GO" id="GO:0006567">
    <property type="term" value="P:L-threonine catabolic process"/>
    <property type="evidence" value="ECO:0007669"/>
    <property type="project" value="TreeGrafter"/>
</dbReference>
<dbReference type="SUPFAM" id="SSF110921">
    <property type="entry name" value="2-isopropylmalate synthase LeuA, allosteric (dimerisation) domain"/>
    <property type="match status" value="1"/>
</dbReference>
<dbReference type="EMBL" id="MGEM01000018">
    <property type="protein sequence ID" value="OGL84831.1"/>
    <property type="molecule type" value="Genomic_DNA"/>
</dbReference>
<dbReference type="Pfam" id="PF08502">
    <property type="entry name" value="LeuA_dimer"/>
    <property type="match status" value="1"/>
</dbReference>
<evidence type="ECO:0000256" key="6">
    <source>
        <dbReference type="NCBIfam" id="TIGR00260"/>
    </source>
</evidence>
<evidence type="ECO:0000313" key="9">
    <source>
        <dbReference type="EMBL" id="OGL84831.1"/>
    </source>
</evidence>
<dbReference type="InterPro" id="IPR013709">
    <property type="entry name" value="2-isopropylmalate_synth_dimer"/>
</dbReference>
<dbReference type="SMART" id="SM00917">
    <property type="entry name" value="LeuA_dimer"/>
    <property type="match status" value="1"/>
</dbReference>
<dbReference type="PANTHER" id="PTHR48078:SF6">
    <property type="entry name" value="L-THREONINE DEHYDRATASE CATABOLIC TDCB"/>
    <property type="match status" value="1"/>
</dbReference>
<dbReference type="GO" id="GO:0009088">
    <property type="term" value="P:threonine biosynthetic process"/>
    <property type="evidence" value="ECO:0007669"/>
    <property type="project" value="UniProtKB-UniRule"/>
</dbReference>
<keyword evidence="4 7" id="KW-0663">Pyridoxal phosphate</keyword>
<dbReference type="SUPFAM" id="SSF53686">
    <property type="entry name" value="Tryptophan synthase beta subunit-like PLP-dependent enzymes"/>
    <property type="match status" value="1"/>
</dbReference>
<dbReference type="GO" id="GO:0004795">
    <property type="term" value="F:threonine synthase activity"/>
    <property type="evidence" value="ECO:0007669"/>
    <property type="project" value="UniProtKB-UniRule"/>
</dbReference>
<dbReference type="Pfam" id="PF00291">
    <property type="entry name" value="PALP"/>
    <property type="match status" value="1"/>
</dbReference>
<feature type="domain" description="2-isopropylmalate synthase LeuA allosteric (dimerisation)" evidence="8">
    <location>
        <begin position="479"/>
        <end position="632"/>
    </location>
</feature>
<dbReference type="InterPro" id="IPR004450">
    <property type="entry name" value="Thr_synthase-like"/>
</dbReference>
<sequence length="647" mass="69637">MPSSSPQETPSLLVAWRSVCQDCDYAGALEHAVHRCPKCKGPLNLKCDYEVLSRVVNHTDWKESSARSSKYWRALPLSDFKHIISLQEGVTPLKRLAAMGKKYGLDHWYAKLESNNPTGVFKDRGSLLEISWAVQHGYTAVVCASTGNMAGSVAAYAAKAGLACFIFVPEGVPIGKLSMIIAYGAKVVAVRGNYNDCVRLAEHLANAYGYFLTGDYALRAEGSKTQAYEIVEQLHWQVPDWVAVPMGNGTNLSGIAKGFHDLQALDLVARIPRLIGVQAETAAPIVEAWHSGRTGAVATEMMADTVAQAANVGNPLDATKALAAIRKSNGHAVAVSEEEILCAQEELSRTESMFVEPSAALAGAGVQKLRAQGVIAPDQTVVTVLTGHGLKDPKSVLLRAVEPPVIEPKVEALDEFWKEKLYALTKISGAQGGETAWERGQMPPDPAGFVRQWFGVDLADAHVKILGQSIEQFHEKMATMSYHSLNLLVEDVTKLPPDYREIVRVADFTITVPKHAAPTAQVTVKLNGDTYDGQYHGVGPVDAVVTGVEEALKKSAHNIPHTLTDYDVEIDPAGESRKGTPYGAGRGGTAAIVRVHLVLQHPLGAKVRGSAVSPDVITASVMAFERAYNLLYQKVTSQDVIPAKAGI</sequence>
<evidence type="ECO:0000256" key="4">
    <source>
        <dbReference type="ARBA" id="ARBA00022898"/>
    </source>
</evidence>
<proteinExistence type="inferred from homology"/>
<keyword evidence="5" id="KW-0456">Lyase</keyword>
<evidence type="ECO:0000259" key="8">
    <source>
        <dbReference type="SMART" id="SM00917"/>
    </source>
</evidence>
<dbReference type="CDD" id="cd01563">
    <property type="entry name" value="Thr-synth_1"/>
    <property type="match status" value="1"/>
</dbReference>
<evidence type="ECO:0000256" key="2">
    <source>
        <dbReference type="ARBA" id="ARBA00005517"/>
    </source>
</evidence>
<accession>A0A1F7V2S9</accession>
<organism evidence="9 10">
    <name type="scientific">Candidatus Uhrbacteria bacterium RIFCSPLOWO2_01_FULL_55_36</name>
    <dbReference type="NCBI Taxonomy" id="1802404"/>
    <lineage>
        <taxon>Bacteria</taxon>
        <taxon>Candidatus Uhriibacteriota</taxon>
    </lineage>
</organism>
<dbReference type="GO" id="GO:0006565">
    <property type="term" value="P:L-serine catabolic process"/>
    <property type="evidence" value="ECO:0007669"/>
    <property type="project" value="TreeGrafter"/>
</dbReference>
<dbReference type="Proteomes" id="UP000177704">
    <property type="component" value="Unassembled WGS sequence"/>
</dbReference>
<dbReference type="GO" id="GO:0003852">
    <property type="term" value="F:2-isopropylmalate synthase activity"/>
    <property type="evidence" value="ECO:0007669"/>
    <property type="project" value="InterPro"/>
</dbReference>
<protein>
    <recommendedName>
        <fullName evidence="6">Threonine synthase</fullName>
        <ecNumber evidence="6">4.2.3.1</ecNumber>
    </recommendedName>
</protein>